<accession>A0A238VRL7</accession>
<sequence length="264" mass="30119">MVSKKENISNFNYFLFHFKSINIFLVLLLISNSVIGQEKAINETVEIPEPLMFDLVRGLGAKQGELEINALADFPLNDTSIRGVDWAPEIEYALFDNFAIELEFPFNNFELEAYKMAVQWTIGSSKNNKYIHGIQVIGEKYIHDAIFELNLLYVPAYRFNEIWSAIGLFGVMLEYGDDTPKKNHTIILNASLFANLNKHTVVGLEINNSDPTFQRIDDNSMELLLLPQVHYEFDSGFAFQFGIGPKFNEDNTDLSAVLRVIKSF</sequence>
<evidence type="ECO:0008006" key="3">
    <source>
        <dbReference type="Google" id="ProtNLM"/>
    </source>
</evidence>
<dbReference type="OrthoDB" id="892490at2"/>
<evidence type="ECO:0000313" key="2">
    <source>
        <dbReference type="Proteomes" id="UP000198384"/>
    </source>
</evidence>
<organism evidence="1 2">
    <name type="scientific">Lutibacter agarilyticus</name>
    <dbReference type="NCBI Taxonomy" id="1109740"/>
    <lineage>
        <taxon>Bacteria</taxon>
        <taxon>Pseudomonadati</taxon>
        <taxon>Bacteroidota</taxon>
        <taxon>Flavobacteriia</taxon>
        <taxon>Flavobacteriales</taxon>
        <taxon>Flavobacteriaceae</taxon>
        <taxon>Lutibacter</taxon>
    </lineage>
</organism>
<proteinExistence type="predicted"/>
<reference evidence="1 2" key="1">
    <citation type="submission" date="2017-06" db="EMBL/GenBank/DDBJ databases">
        <authorList>
            <person name="Kim H.J."/>
            <person name="Triplett B.A."/>
        </authorList>
    </citation>
    <scope>NUCLEOTIDE SEQUENCE [LARGE SCALE GENOMIC DNA]</scope>
    <source>
        <strain evidence="1 2">DSM 29150</strain>
    </source>
</reference>
<gene>
    <name evidence="1" type="ORF">SAMN06265371_1021</name>
</gene>
<name>A0A238VRL7_9FLAO</name>
<dbReference type="RefSeq" id="WP_089380220.1">
    <property type="nucleotide sequence ID" value="NZ_FZNT01000002.1"/>
</dbReference>
<protein>
    <recommendedName>
        <fullName evidence="3">MetA-pathway of phenol degradation</fullName>
    </recommendedName>
</protein>
<evidence type="ECO:0000313" key="1">
    <source>
        <dbReference type="EMBL" id="SNR36980.1"/>
    </source>
</evidence>
<dbReference type="AlphaFoldDB" id="A0A238VRL7"/>
<dbReference type="Proteomes" id="UP000198384">
    <property type="component" value="Unassembled WGS sequence"/>
</dbReference>
<keyword evidence="2" id="KW-1185">Reference proteome</keyword>
<dbReference type="EMBL" id="FZNT01000002">
    <property type="protein sequence ID" value="SNR36980.1"/>
    <property type="molecule type" value="Genomic_DNA"/>
</dbReference>